<dbReference type="Proteomes" id="UP001299409">
    <property type="component" value="Unassembled WGS sequence"/>
</dbReference>
<evidence type="ECO:0000259" key="1">
    <source>
        <dbReference type="Pfam" id="PF00535"/>
    </source>
</evidence>
<comment type="caution">
    <text evidence="2">The sequence shown here is derived from an EMBL/GenBank/DDBJ whole genome shotgun (WGS) entry which is preliminary data.</text>
</comment>
<dbReference type="InterPro" id="IPR029044">
    <property type="entry name" value="Nucleotide-diphossugar_trans"/>
</dbReference>
<dbReference type="SUPFAM" id="SSF53448">
    <property type="entry name" value="Nucleotide-diphospho-sugar transferases"/>
    <property type="match status" value="1"/>
</dbReference>
<sequence>MKTLTIFTPAYNRAYCLDRCYKALKRQTNKDFDWLIIDDGSTDNTRELVQSWIDKQDNGFEIRYIYKENGGLHTAYNEAIANMDTELSMCIDSDDFPPDDAVEKIIKFWNENGSYKYAGIVALDYDLEGNIIGDPLPNQKTVNLIDLLIGKYNLHNGDRKNVIRTELYKKVAPMKSFEGEKNFNPHYMHLLISKDYDFLVMNENLCFVEYQPDGMTNSMFKQYYNSPNSFAEIRKLYLSFEGTPFKFKLKHSIHYVSSSILGRRKGFFKEVNNKGILLIALPFGVMLAGLTKIKGSK</sequence>
<dbReference type="Pfam" id="PF00535">
    <property type="entry name" value="Glycos_transf_2"/>
    <property type="match status" value="1"/>
</dbReference>
<dbReference type="PANTHER" id="PTHR22916">
    <property type="entry name" value="GLYCOSYLTRANSFERASE"/>
    <property type="match status" value="1"/>
</dbReference>
<evidence type="ECO:0000313" key="3">
    <source>
        <dbReference type="Proteomes" id="UP001299409"/>
    </source>
</evidence>
<dbReference type="InterPro" id="IPR001173">
    <property type="entry name" value="Glyco_trans_2-like"/>
</dbReference>
<dbReference type="EMBL" id="JAJBMB010000006">
    <property type="protein sequence ID" value="MCB5445995.1"/>
    <property type="molecule type" value="Genomic_DNA"/>
</dbReference>
<evidence type="ECO:0000313" key="2">
    <source>
        <dbReference type="EMBL" id="MCB5445995.1"/>
    </source>
</evidence>
<gene>
    <name evidence="2" type="ORF">LIP50_07270</name>
</gene>
<dbReference type="CDD" id="cd00761">
    <property type="entry name" value="Glyco_tranf_GTA_type"/>
    <property type="match status" value="1"/>
</dbReference>
<reference evidence="2 3" key="1">
    <citation type="submission" date="2021-10" db="EMBL/GenBank/DDBJ databases">
        <title>Collection of gut derived symbiotic bacterial strains cultured from healthy donors.</title>
        <authorList>
            <person name="Lin H."/>
            <person name="Littmann E."/>
            <person name="Claire K."/>
            <person name="Pamer E."/>
        </authorList>
    </citation>
    <scope>NUCLEOTIDE SEQUENCE [LARGE SCALE GENOMIC DNA]</scope>
    <source>
        <strain evidence="2 3">MSK.17.68</strain>
    </source>
</reference>
<feature type="domain" description="Glycosyltransferase 2-like" evidence="1">
    <location>
        <begin position="5"/>
        <end position="114"/>
    </location>
</feature>
<organism evidence="2 3">
    <name type="scientific">Intestinibacter bartlettii</name>
    <dbReference type="NCBI Taxonomy" id="261299"/>
    <lineage>
        <taxon>Bacteria</taxon>
        <taxon>Bacillati</taxon>
        <taxon>Bacillota</taxon>
        <taxon>Clostridia</taxon>
        <taxon>Peptostreptococcales</taxon>
        <taxon>Peptostreptococcaceae</taxon>
        <taxon>Intestinibacter</taxon>
    </lineage>
</organism>
<name>A0ABS8CXM8_9FIRM</name>
<accession>A0ABS8CXM8</accession>
<dbReference type="RefSeq" id="WP_226924138.1">
    <property type="nucleotide sequence ID" value="NZ_BAABXU010000001.1"/>
</dbReference>
<keyword evidence="3" id="KW-1185">Reference proteome</keyword>
<dbReference type="PANTHER" id="PTHR22916:SF3">
    <property type="entry name" value="UDP-GLCNAC:BETAGAL BETA-1,3-N-ACETYLGLUCOSAMINYLTRANSFERASE-LIKE PROTEIN 1"/>
    <property type="match status" value="1"/>
</dbReference>
<protein>
    <submittedName>
        <fullName evidence="2">Glycosyltransferase family 2 protein</fullName>
    </submittedName>
</protein>
<dbReference type="Gene3D" id="3.90.550.10">
    <property type="entry name" value="Spore Coat Polysaccharide Biosynthesis Protein SpsA, Chain A"/>
    <property type="match status" value="1"/>
</dbReference>
<proteinExistence type="predicted"/>